<dbReference type="PROSITE" id="PS50002">
    <property type="entry name" value="SH3"/>
    <property type="match status" value="1"/>
</dbReference>
<name>A0A8U7NJW9_CORMO</name>
<gene>
    <name evidence="5" type="primary">SASH3</name>
</gene>
<dbReference type="SUPFAM" id="SSF47769">
    <property type="entry name" value="SAM/Pointed domain"/>
    <property type="match status" value="1"/>
</dbReference>
<keyword evidence="4" id="KW-0732">Signal</keyword>
<dbReference type="GO" id="GO:0002639">
    <property type="term" value="P:positive regulation of immunoglobulin production"/>
    <property type="evidence" value="ECO:0007669"/>
    <property type="project" value="TreeGrafter"/>
</dbReference>
<evidence type="ECO:0000256" key="1">
    <source>
        <dbReference type="ARBA" id="ARBA00022443"/>
    </source>
</evidence>
<dbReference type="InterPro" id="IPR035721">
    <property type="entry name" value="SASH3_SH3"/>
</dbReference>
<dbReference type="Proteomes" id="UP000694553">
    <property type="component" value="Unassembled WGS sequence"/>
</dbReference>
<dbReference type="InterPro" id="IPR051725">
    <property type="entry name" value="SAM-SH3_domain_protein"/>
</dbReference>
<evidence type="ECO:0000256" key="3">
    <source>
        <dbReference type="SAM" id="MobiDB-lite"/>
    </source>
</evidence>
<dbReference type="PANTHER" id="PTHR12301:SF5">
    <property type="entry name" value="SAM AND SH3 DOMAIN-CONTAINING PROTEIN 3"/>
    <property type="match status" value="1"/>
</dbReference>
<dbReference type="InterPro" id="IPR021090">
    <property type="entry name" value="SPIDER"/>
</dbReference>
<dbReference type="Pfam" id="PF07647">
    <property type="entry name" value="SAM_2"/>
    <property type="match status" value="1"/>
</dbReference>
<feature type="chain" id="PRO_5043434088" evidence="4">
    <location>
        <begin position="17"/>
        <end position="586"/>
    </location>
</feature>
<dbReference type="FunFam" id="2.30.30.40:FF:000021">
    <property type="entry name" value="Putative sam and sh3 domain-containing protein 1"/>
    <property type="match status" value="1"/>
</dbReference>
<dbReference type="GO" id="GO:0005737">
    <property type="term" value="C:cytoplasm"/>
    <property type="evidence" value="ECO:0007669"/>
    <property type="project" value="TreeGrafter"/>
</dbReference>
<dbReference type="GO" id="GO:0002821">
    <property type="term" value="P:positive regulation of adaptive immune response"/>
    <property type="evidence" value="ECO:0007669"/>
    <property type="project" value="TreeGrafter"/>
</dbReference>
<feature type="region of interest" description="Disordered" evidence="3">
    <location>
        <begin position="72"/>
        <end position="134"/>
    </location>
</feature>
<dbReference type="Ensembl" id="ENSCMUT00000031479.1">
    <property type="protein sequence ID" value="ENSCMUP00000029474.1"/>
    <property type="gene ID" value="ENSCMUG00000005967.2"/>
</dbReference>
<feature type="region of interest" description="Disordered" evidence="3">
    <location>
        <begin position="302"/>
        <end position="371"/>
    </location>
</feature>
<feature type="region of interest" description="Disordered" evidence="3">
    <location>
        <begin position="257"/>
        <end position="288"/>
    </location>
</feature>
<organism evidence="5 6">
    <name type="scientific">Corvus moneduloides</name>
    <name type="common">New Caledonian crow</name>
    <dbReference type="NCBI Taxonomy" id="1196302"/>
    <lineage>
        <taxon>Eukaryota</taxon>
        <taxon>Metazoa</taxon>
        <taxon>Chordata</taxon>
        <taxon>Craniata</taxon>
        <taxon>Vertebrata</taxon>
        <taxon>Euteleostomi</taxon>
        <taxon>Archelosauria</taxon>
        <taxon>Archosauria</taxon>
        <taxon>Dinosauria</taxon>
        <taxon>Saurischia</taxon>
        <taxon>Theropoda</taxon>
        <taxon>Coelurosauria</taxon>
        <taxon>Aves</taxon>
        <taxon>Neognathae</taxon>
        <taxon>Neoaves</taxon>
        <taxon>Telluraves</taxon>
        <taxon>Australaves</taxon>
        <taxon>Passeriformes</taxon>
        <taxon>Corvoidea</taxon>
        <taxon>Corvidae</taxon>
        <taxon>Corvus</taxon>
    </lineage>
</organism>
<dbReference type="Pfam" id="PF12485">
    <property type="entry name" value="SPIDER"/>
    <property type="match status" value="1"/>
</dbReference>
<keyword evidence="2" id="KW-0597">Phosphoprotein</keyword>
<dbReference type="PROSITE" id="PS50105">
    <property type="entry name" value="SAM_DOMAIN"/>
    <property type="match status" value="1"/>
</dbReference>
<evidence type="ECO:0000256" key="2">
    <source>
        <dbReference type="ARBA" id="ARBA00022553"/>
    </source>
</evidence>
<dbReference type="SMART" id="SM00454">
    <property type="entry name" value="SAM"/>
    <property type="match status" value="1"/>
</dbReference>
<sequence length="586" mass="63383">MAALVLPALHCLPTCAERSCGTAEPCVPPCPGPRASVATWHSPGLLPAWQCQAPHQSIPALGMLCQAVAQAPRAPHPRLGSSRHTAAPGRGQTGKAVPAKNSSQHWHHPGMGRAAQREERNWGRGCRKKPSHLSISPLTPLPLLPAFPTAFQQLQGLQQVQGQLPRVKRGVQPGGEREFPACLGQQHPLTHPAPPGTAHFRAGFPKLLVLPVAQVSRSSPRVPALLGFGVSQPCVTLPRLAPRGGLCLHSPSPWQIPEDDASSASPEDAGRSSGTKLGRKWRAVISRTMNRKTGRMAVRALAEGKQGEVEEEGSPCPLSPASSTEERSHDKVPLSYLELEEEEDGRPALGRQMSSGSDLPSPADPGDSRRLEETVPAYTGPFCGRARVHTDFTPSPYDKDSLKLRKGDIIGIIEKPPVGTWTGLLNNRVGSFKFIYVDVIPEETVPARRSRGSSRNKRLKPKTLHELLERINLQEHTPTLLLNGYQTLEDFKELRETHLNELHITDPQHRAKLLTAAELLLDYDTASEPEDADTSEALPSPSGPKGDIPRDSGCFEGSETLDGSREEAELRGPEEQLGAVSMAESP</sequence>
<dbReference type="GO" id="GO:0005634">
    <property type="term" value="C:nucleus"/>
    <property type="evidence" value="ECO:0007669"/>
    <property type="project" value="TreeGrafter"/>
</dbReference>
<dbReference type="Gene3D" id="2.30.30.40">
    <property type="entry name" value="SH3 Domains"/>
    <property type="match status" value="1"/>
</dbReference>
<feature type="region of interest" description="Disordered" evidence="3">
    <location>
        <begin position="527"/>
        <end position="586"/>
    </location>
</feature>
<dbReference type="PANTHER" id="PTHR12301">
    <property type="entry name" value="SAM-DOMAIN, SH3 AND NUCLEAR LOCALIZATION SIGNALS PROTEIN RELATED"/>
    <property type="match status" value="1"/>
</dbReference>
<dbReference type="SMART" id="SM00326">
    <property type="entry name" value="SH3"/>
    <property type="match status" value="1"/>
</dbReference>
<proteinExistence type="predicted"/>
<dbReference type="InterPro" id="IPR013761">
    <property type="entry name" value="SAM/pointed_sf"/>
</dbReference>
<dbReference type="InterPro" id="IPR001660">
    <property type="entry name" value="SAM"/>
</dbReference>
<feature type="compositionally biased region" description="Basic and acidic residues" evidence="3">
    <location>
        <begin position="562"/>
        <end position="574"/>
    </location>
</feature>
<keyword evidence="6" id="KW-1185">Reference proteome</keyword>
<evidence type="ECO:0000256" key="4">
    <source>
        <dbReference type="SAM" id="SignalP"/>
    </source>
</evidence>
<protein>
    <submittedName>
        <fullName evidence="5">SAM and SH3 domain containing 3</fullName>
    </submittedName>
</protein>
<reference evidence="5" key="2">
    <citation type="submission" date="2025-08" db="UniProtKB">
        <authorList>
            <consortium name="Ensembl"/>
        </authorList>
    </citation>
    <scope>IDENTIFICATION</scope>
</reference>
<dbReference type="AlphaFoldDB" id="A0A8U7NJW9"/>
<dbReference type="InterPro" id="IPR001452">
    <property type="entry name" value="SH3_domain"/>
</dbReference>
<dbReference type="CDD" id="cd09560">
    <property type="entry name" value="SAM_SASH3"/>
    <property type="match status" value="1"/>
</dbReference>
<dbReference type="GO" id="GO:0030890">
    <property type="term" value="P:positive regulation of B cell proliferation"/>
    <property type="evidence" value="ECO:0007669"/>
    <property type="project" value="TreeGrafter"/>
</dbReference>
<evidence type="ECO:0000313" key="6">
    <source>
        <dbReference type="Proteomes" id="UP000694553"/>
    </source>
</evidence>
<accession>A0A8U7NJW9</accession>
<dbReference type="Gene3D" id="1.10.150.50">
    <property type="entry name" value="Transcription Factor, Ets-1"/>
    <property type="match status" value="1"/>
</dbReference>
<dbReference type="SUPFAM" id="SSF50044">
    <property type="entry name" value="SH3-domain"/>
    <property type="match status" value="1"/>
</dbReference>
<dbReference type="InterPro" id="IPR036028">
    <property type="entry name" value="SH3-like_dom_sf"/>
</dbReference>
<reference evidence="5" key="3">
    <citation type="submission" date="2025-09" db="UniProtKB">
        <authorList>
            <consortium name="Ensembl"/>
        </authorList>
    </citation>
    <scope>IDENTIFICATION</scope>
</reference>
<keyword evidence="1" id="KW-0728">SH3 domain</keyword>
<dbReference type="CDD" id="cd11968">
    <property type="entry name" value="SH3_SASH3"/>
    <property type="match status" value="1"/>
</dbReference>
<dbReference type="Pfam" id="PF07653">
    <property type="entry name" value="SH3_2"/>
    <property type="match status" value="1"/>
</dbReference>
<feature type="signal peptide" evidence="4">
    <location>
        <begin position="1"/>
        <end position="16"/>
    </location>
</feature>
<evidence type="ECO:0000313" key="5">
    <source>
        <dbReference type="Ensembl" id="ENSCMUP00000029474.1"/>
    </source>
</evidence>
<reference evidence="6" key="1">
    <citation type="submission" date="2019-10" db="EMBL/GenBank/DDBJ databases">
        <title>Corvus moneduloides (New Caledonian crow) genome, bCorMon1, primary haplotype.</title>
        <authorList>
            <person name="Rutz C."/>
            <person name="Fungtammasan C."/>
            <person name="Mountcastle J."/>
            <person name="Formenti G."/>
            <person name="Chow W."/>
            <person name="Howe K."/>
            <person name="Steele M.P."/>
            <person name="Fernandes J."/>
            <person name="Gilbert M.T.P."/>
            <person name="Fedrigo O."/>
            <person name="Jarvis E.D."/>
            <person name="Gemmell N."/>
        </authorList>
    </citation>
    <scope>NUCLEOTIDE SEQUENCE [LARGE SCALE GENOMIC DNA]</scope>
</reference>